<gene>
    <name evidence="1" type="ORF">FBQ74_03740</name>
</gene>
<reference evidence="1 2" key="1">
    <citation type="submission" date="2019-04" db="EMBL/GenBank/DDBJ databases">
        <title>Salinimonas iocasae sp. nov., a halophilic bacterium isolated from the outer tube casing of tubeworms in Okinawa Trough.</title>
        <authorList>
            <person name="Zhang H."/>
            <person name="Wang H."/>
            <person name="Li C."/>
        </authorList>
    </citation>
    <scope>NUCLEOTIDE SEQUENCE [LARGE SCALE GENOMIC DNA]</scope>
    <source>
        <strain evidence="1 2">KX18D6</strain>
    </source>
</reference>
<dbReference type="OrthoDB" id="6264499at2"/>
<name>A0A5B7YBQ7_9ALTE</name>
<evidence type="ECO:0000313" key="1">
    <source>
        <dbReference type="EMBL" id="QCZ92636.1"/>
    </source>
</evidence>
<dbReference type="Proteomes" id="UP000304912">
    <property type="component" value="Chromosome"/>
</dbReference>
<evidence type="ECO:0000313" key="2">
    <source>
        <dbReference type="Proteomes" id="UP000304912"/>
    </source>
</evidence>
<protein>
    <submittedName>
        <fullName evidence="1">Uncharacterized protein</fullName>
    </submittedName>
</protein>
<organism evidence="1 2">
    <name type="scientific">Salinimonas iocasae</name>
    <dbReference type="NCBI Taxonomy" id="2572577"/>
    <lineage>
        <taxon>Bacteria</taxon>
        <taxon>Pseudomonadati</taxon>
        <taxon>Pseudomonadota</taxon>
        <taxon>Gammaproteobacteria</taxon>
        <taxon>Alteromonadales</taxon>
        <taxon>Alteromonadaceae</taxon>
        <taxon>Alteromonas/Salinimonas group</taxon>
        <taxon>Salinimonas</taxon>
    </lineage>
</organism>
<dbReference type="KEGG" id="salk:FBQ74_03740"/>
<sequence>MNTSLKKVERSSFLLSQILDRPDVYGHISIDMLSITLPVPEDEAKKLLALQRQRTADYSVKLTNLTGKDAGSQKFKRRLDFHFSNDSTLSVLLFGLNKRQNQVKIVFNPNSVGPGRMATSLGLIMDLWGESNYRLWMLRANVTRVDYAMDLPDIPIQHIITDYAYRSPYEAFFNKTIFTGFRYGTKLGCPIIFYDKVLEQGGGYRSYREYTRIEKQHKPRARGAKSMFKVAEMDEQKYSFQGVSFYDPKILLKMPERIYALIIKYGIGKALTLLDDEDHRILSKRMTKRKLIKSSEFKSKIENSFQEQLGQLKELLVVA</sequence>
<keyword evidence="2" id="KW-1185">Reference proteome</keyword>
<accession>A0A5B7YBQ7</accession>
<dbReference type="AlphaFoldDB" id="A0A5B7YBQ7"/>
<proteinExistence type="predicted"/>
<dbReference type="RefSeq" id="WP_139755386.1">
    <property type="nucleotide sequence ID" value="NZ_CP039852.1"/>
</dbReference>
<dbReference type="EMBL" id="CP039852">
    <property type="protein sequence ID" value="QCZ92636.1"/>
    <property type="molecule type" value="Genomic_DNA"/>
</dbReference>